<dbReference type="InterPro" id="IPR036390">
    <property type="entry name" value="WH_DNA-bd_sf"/>
</dbReference>
<evidence type="ECO:0000256" key="3">
    <source>
        <dbReference type="ARBA" id="ARBA00023163"/>
    </source>
</evidence>
<dbReference type="PROSITE" id="PS51078">
    <property type="entry name" value="ICLR_ED"/>
    <property type="match status" value="1"/>
</dbReference>
<sequence length="284" mass="30269">MTVVKTPMESIGAQSVDRALALLSLIGRCPVEGVGLSAIVQSTGLSRPTARRLLLALMRARMVEQDATTRRYYLGEETYVLGVLAAKRFDLIDLTRESLLDLARLSGDTVFLSVRRDYHSVCLAKEEGAFPIRTHALEIGNRHPLGVGAGSLAILAALDGQEQAEILNRNREILHANFPGFSPEALAPLIAQATERGYSVNPGLLLTNSWGVGAAFHLPDGRVAGALSIAAIDSRMGPDRQATLGAALLEEVTRLEARIANVFSLPASKTLASKPLQTGSPAAK</sequence>
<keyword evidence="1" id="KW-0805">Transcription regulation</keyword>
<protein>
    <submittedName>
        <fullName evidence="6">Transcriptional regulator</fullName>
    </submittedName>
</protein>
<keyword evidence="7" id="KW-1185">Reference proteome</keyword>
<dbReference type="SMART" id="SM00346">
    <property type="entry name" value="HTH_ICLR"/>
    <property type="match status" value="1"/>
</dbReference>
<keyword evidence="2" id="KW-0238">DNA-binding</keyword>
<dbReference type="InterPro" id="IPR029016">
    <property type="entry name" value="GAF-like_dom_sf"/>
</dbReference>
<dbReference type="OrthoDB" id="9807558at2"/>
<evidence type="ECO:0000256" key="2">
    <source>
        <dbReference type="ARBA" id="ARBA00023125"/>
    </source>
</evidence>
<dbReference type="GO" id="GO:0045892">
    <property type="term" value="P:negative regulation of DNA-templated transcription"/>
    <property type="evidence" value="ECO:0007669"/>
    <property type="project" value="TreeGrafter"/>
</dbReference>
<organism evidence="6 7">
    <name type="scientific">Litorivita pollutaquae</name>
    <dbReference type="NCBI Taxonomy" id="2200892"/>
    <lineage>
        <taxon>Bacteria</taxon>
        <taxon>Pseudomonadati</taxon>
        <taxon>Pseudomonadota</taxon>
        <taxon>Alphaproteobacteria</taxon>
        <taxon>Rhodobacterales</taxon>
        <taxon>Paracoccaceae</taxon>
        <taxon>Litorivita</taxon>
    </lineage>
</organism>
<dbReference type="EMBL" id="QFVT01000015">
    <property type="protein sequence ID" value="PYC46357.1"/>
    <property type="molecule type" value="Genomic_DNA"/>
</dbReference>
<keyword evidence="3" id="KW-0804">Transcription</keyword>
<comment type="caution">
    <text evidence="6">The sequence shown here is derived from an EMBL/GenBank/DDBJ whole genome shotgun (WGS) entry which is preliminary data.</text>
</comment>
<accession>A0A2V4NJN3</accession>
<evidence type="ECO:0000313" key="7">
    <source>
        <dbReference type="Proteomes" id="UP000248012"/>
    </source>
</evidence>
<dbReference type="AlphaFoldDB" id="A0A2V4NJN3"/>
<proteinExistence type="predicted"/>
<feature type="domain" description="HTH iclR-type" evidence="4">
    <location>
        <begin position="13"/>
        <end position="76"/>
    </location>
</feature>
<evidence type="ECO:0000313" key="6">
    <source>
        <dbReference type="EMBL" id="PYC46357.1"/>
    </source>
</evidence>
<dbReference type="Proteomes" id="UP000248012">
    <property type="component" value="Unassembled WGS sequence"/>
</dbReference>
<dbReference type="GO" id="GO:0003700">
    <property type="term" value="F:DNA-binding transcription factor activity"/>
    <property type="evidence" value="ECO:0007669"/>
    <property type="project" value="TreeGrafter"/>
</dbReference>
<dbReference type="RefSeq" id="WP_110797305.1">
    <property type="nucleotide sequence ID" value="NZ_KZ826494.1"/>
</dbReference>
<dbReference type="Gene3D" id="1.10.10.10">
    <property type="entry name" value="Winged helix-like DNA-binding domain superfamily/Winged helix DNA-binding domain"/>
    <property type="match status" value="1"/>
</dbReference>
<evidence type="ECO:0000256" key="1">
    <source>
        <dbReference type="ARBA" id="ARBA00023015"/>
    </source>
</evidence>
<reference evidence="6 7" key="1">
    <citation type="submission" date="2018-05" db="EMBL/GenBank/DDBJ databases">
        <title>Oceanovita maritima gen. nov., sp. nov., a marine bacterium in the family Rhodobacteraceae isolated from surface seawater of Lundu port Xiamen, China.</title>
        <authorList>
            <person name="Hetharua B.H."/>
            <person name="Min D."/>
            <person name="Liao H."/>
            <person name="Tian Y."/>
        </authorList>
    </citation>
    <scope>NUCLEOTIDE SEQUENCE [LARGE SCALE GENOMIC DNA]</scope>
    <source>
        <strain evidence="6 7">FSX-11</strain>
    </source>
</reference>
<dbReference type="SUPFAM" id="SSF46785">
    <property type="entry name" value="Winged helix' DNA-binding domain"/>
    <property type="match status" value="1"/>
</dbReference>
<dbReference type="PANTHER" id="PTHR30136:SF39">
    <property type="entry name" value="TRANSCRIPTIONAL REGULATORY PROTEIN"/>
    <property type="match status" value="1"/>
</dbReference>
<dbReference type="InterPro" id="IPR036388">
    <property type="entry name" value="WH-like_DNA-bd_sf"/>
</dbReference>
<dbReference type="PROSITE" id="PS51077">
    <property type="entry name" value="HTH_ICLR"/>
    <property type="match status" value="1"/>
</dbReference>
<dbReference type="PANTHER" id="PTHR30136">
    <property type="entry name" value="HELIX-TURN-HELIX TRANSCRIPTIONAL REGULATOR, ICLR FAMILY"/>
    <property type="match status" value="1"/>
</dbReference>
<evidence type="ECO:0000259" key="5">
    <source>
        <dbReference type="PROSITE" id="PS51078"/>
    </source>
</evidence>
<gene>
    <name evidence="6" type="ORF">DI396_15690</name>
</gene>
<dbReference type="Gene3D" id="3.30.450.40">
    <property type="match status" value="1"/>
</dbReference>
<feature type="domain" description="IclR-ED" evidence="5">
    <location>
        <begin position="77"/>
        <end position="261"/>
    </location>
</feature>
<dbReference type="GO" id="GO:0003677">
    <property type="term" value="F:DNA binding"/>
    <property type="evidence" value="ECO:0007669"/>
    <property type="project" value="UniProtKB-KW"/>
</dbReference>
<evidence type="ECO:0000259" key="4">
    <source>
        <dbReference type="PROSITE" id="PS51077"/>
    </source>
</evidence>
<dbReference type="Pfam" id="PF09339">
    <property type="entry name" value="HTH_IclR"/>
    <property type="match status" value="1"/>
</dbReference>
<dbReference type="SUPFAM" id="SSF55781">
    <property type="entry name" value="GAF domain-like"/>
    <property type="match status" value="1"/>
</dbReference>
<dbReference type="InterPro" id="IPR014757">
    <property type="entry name" value="Tscrpt_reg_IclR_C"/>
</dbReference>
<name>A0A2V4NJN3_9RHOB</name>
<dbReference type="InterPro" id="IPR005471">
    <property type="entry name" value="Tscrpt_reg_IclR_N"/>
</dbReference>
<dbReference type="Pfam" id="PF01614">
    <property type="entry name" value="IclR_C"/>
    <property type="match status" value="1"/>
</dbReference>
<dbReference type="InterPro" id="IPR050707">
    <property type="entry name" value="HTH_MetabolicPath_Reg"/>
</dbReference>